<dbReference type="InterPro" id="IPR050230">
    <property type="entry name" value="CALM/Myosin/TropC-like"/>
</dbReference>
<dbReference type="Proteomes" id="UP000285301">
    <property type="component" value="Unassembled WGS sequence"/>
</dbReference>
<dbReference type="Gene3D" id="1.10.238.10">
    <property type="entry name" value="EF-hand"/>
    <property type="match status" value="1"/>
</dbReference>
<dbReference type="InterPro" id="IPR018247">
    <property type="entry name" value="EF_Hand_1_Ca_BS"/>
</dbReference>
<sequence>MADLIDEKQLRSAFNDAKGSDGKVAVDEFKKLLKTHGLDPNDKLVASVLNEIGDKPMDDAALSLFFEHLESKLNESVEKDINLRKIFNIIDADKNGYLDRYEIKMAFAMLDEPFTEKDVEDLMTEADTDRDGRISYDEFRNSESSKKFAVGLA</sequence>
<dbReference type="PANTHER" id="PTHR23048:SF0">
    <property type="entry name" value="CALMODULIN LIKE 3"/>
    <property type="match status" value="1"/>
</dbReference>
<evidence type="ECO:0000313" key="4">
    <source>
        <dbReference type="EMBL" id="RWS16645.1"/>
    </source>
</evidence>
<dbReference type="GO" id="GO:0005509">
    <property type="term" value="F:calcium ion binding"/>
    <property type="evidence" value="ECO:0007669"/>
    <property type="project" value="InterPro"/>
</dbReference>
<dbReference type="PANTHER" id="PTHR23048">
    <property type="entry name" value="MYOSIN LIGHT CHAIN 1, 3"/>
    <property type="match status" value="1"/>
</dbReference>
<name>A0A3S4RIK2_9ACAR</name>
<evidence type="ECO:0000256" key="2">
    <source>
        <dbReference type="ARBA" id="ARBA00022837"/>
    </source>
</evidence>
<dbReference type="SUPFAM" id="SSF47473">
    <property type="entry name" value="EF-hand"/>
    <property type="match status" value="1"/>
</dbReference>
<dbReference type="AlphaFoldDB" id="A0A3S4RIK2"/>
<gene>
    <name evidence="4" type="ORF">B4U79_07387</name>
</gene>
<evidence type="ECO:0000259" key="3">
    <source>
        <dbReference type="PROSITE" id="PS50222"/>
    </source>
</evidence>
<dbReference type="InterPro" id="IPR011992">
    <property type="entry name" value="EF-hand-dom_pair"/>
</dbReference>
<dbReference type="FunFam" id="1.10.238.10:FF:000001">
    <property type="entry name" value="Calmodulin 1"/>
    <property type="match status" value="1"/>
</dbReference>
<organism evidence="4 5">
    <name type="scientific">Dinothrombium tinctorium</name>
    <dbReference type="NCBI Taxonomy" id="1965070"/>
    <lineage>
        <taxon>Eukaryota</taxon>
        <taxon>Metazoa</taxon>
        <taxon>Ecdysozoa</taxon>
        <taxon>Arthropoda</taxon>
        <taxon>Chelicerata</taxon>
        <taxon>Arachnida</taxon>
        <taxon>Acari</taxon>
        <taxon>Acariformes</taxon>
        <taxon>Trombidiformes</taxon>
        <taxon>Prostigmata</taxon>
        <taxon>Anystina</taxon>
        <taxon>Parasitengona</taxon>
        <taxon>Trombidioidea</taxon>
        <taxon>Trombidiidae</taxon>
        <taxon>Dinothrombium</taxon>
    </lineage>
</organism>
<dbReference type="OrthoDB" id="6480673at2759"/>
<feature type="domain" description="EF-hand" evidence="3">
    <location>
        <begin position="78"/>
        <end position="113"/>
    </location>
</feature>
<dbReference type="Pfam" id="PF13499">
    <property type="entry name" value="EF-hand_7"/>
    <property type="match status" value="1"/>
</dbReference>
<comment type="caution">
    <text evidence="4">The sequence shown here is derived from an EMBL/GenBank/DDBJ whole genome shotgun (WGS) entry which is preliminary data.</text>
</comment>
<dbReference type="PROSITE" id="PS50222">
    <property type="entry name" value="EF_HAND_2"/>
    <property type="match status" value="2"/>
</dbReference>
<dbReference type="InterPro" id="IPR002048">
    <property type="entry name" value="EF_hand_dom"/>
</dbReference>
<protein>
    <submittedName>
        <fullName evidence="4">Calmodulin-A-like protein</fullName>
    </submittedName>
</protein>
<dbReference type="STRING" id="1965070.A0A3S4RIK2"/>
<dbReference type="EMBL" id="NCKU01000195">
    <property type="protein sequence ID" value="RWS16645.1"/>
    <property type="molecule type" value="Genomic_DNA"/>
</dbReference>
<evidence type="ECO:0000313" key="5">
    <source>
        <dbReference type="Proteomes" id="UP000285301"/>
    </source>
</evidence>
<proteinExistence type="predicted"/>
<accession>A0A3S4RIK2</accession>
<evidence type="ECO:0000256" key="1">
    <source>
        <dbReference type="ARBA" id="ARBA00022737"/>
    </source>
</evidence>
<reference evidence="4 5" key="1">
    <citation type="journal article" date="2018" name="Gigascience">
        <title>Genomes of trombidid mites reveal novel predicted allergens and laterally-transferred genes associated with secondary metabolism.</title>
        <authorList>
            <person name="Dong X."/>
            <person name="Chaisiri K."/>
            <person name="Xia D."/>
            <person name="Armstrong S.D."/>
            <person name="Fang Y."/>
            <person name="Donnelly M.J."/>
            <person name="Kadowaki T."/>
            <person name="McGarry J.W."/>
            <person name="Darby A.C."/>
            <person name="Makepeace B.L."/>
        </authorList>
    </citation>
    <scope>NUCLEOTIDE SEQUENCE [LARGE SCALE GENOMIC DNA]</scope>
    <source>
        <strain evidence="4">UoL-WK</strain>
    </source>
</reference>
<dbReference type="PROSITE" id="PS00018">
    <property type="entry name" value="EF_HAND_1"/>
    <property type="match status" value="2"/>
</dbReference>
<keyword evidence="1" id="KW-0677">Repeat</keyword>
<feature type="domain" description="EF-hand" evidence="3">
    <location>
        <begin position="114"/>
        <end position="149"/>
    </location>
</feature>
<dbReference type="CDD" id="cd00051">
    <property type="entry name" value="EFh"/>
    <property type="match status" value="1"/>
</dbReference>
<dbReference type="GO" id="GO:0016460">
    <property type="term" value="C:myosin II complex"/>
    <property type="evidence" value="ECO:0007669"/>
    <property type="project" value="TreeGrafter"/>
</dbReference>
<keyword evidence="2" id="KW-0106">Calcium</keyword>
<keyword evidence="5" id="KW-1185">Reference proteome</keyword>
<dbReference type="SMART" id="SM00054">
    <property type="entry name" value="EFh"/>
    <property type="match status" value="3"/>
</dbReference>